<accession>A0A9Q3H7M5</accession>
<dbReference type="EMBL" id="AVOT02012517">
    <property type="protein sequence ID" value="MBW0494321.1"/>
    <property type="molecule type" value="Genomic_DNA"/>
</dbReference>
<organism evidence="2 3">
    <name type="scientific">Austropuccinia psidii MF-1</name>
    <dbReference type="NCBI Taxonomy" id="1389203"/>
    <lineage>
        <taxon>Eukaryota</taxon>
        <taxon>Fungi</taxon>
        <taxon>Dikarya</taxon>
        <taxon>Basidiomycota</taxon>
        <taxon>Pucciniomycotina</taxon>
        <taxon>Pucciniomycetes</taxon>
        <taxon>Pucciniales</taxon>
        <taxon>Sphaerophragmiaceae</taxon>
        <taxon>Austropuccinia</taxon>
    </lineage>
</organism>
<reference evidence="2" key="1">
    <citation type="submission" date="2021-03" db="EMBL/GenBank/DDBJ databases">
        <title>Draft genome sequence of rust myrtle Austropuccinia psidii MF-1, a brazilian biotype.</title>
        <authorList>
            <person name="Quecine M.C."/>
            <person name="Pachon D.M.R."/>
            <person name="Bonatelli M.L."/>
            <person name="Correr F.H."/>
            <person name="Franceschini L.M."/>
            <person name="Leite T.F."/>
            <person name="Margarido G.R.A."/>
            <person name="Almeida C.A."/>
            <person name="Ferrarezi J.A."/>
            <person name="Labate C.A."/>
        </authorList>
    </citation>
    <scope>NUCLEOTIDE SEQUENCE</scope>
    <source>
        <strain evidence="2">MF-1</strain>
    </source>
</reference>
<sequence>MSSYLHIKIFLGQEKTIEPLGIWSLLSCKDKVKKIKSWLKNKSLLTVDQLKGLEMIPALEKERQGVSTSSRTPQGPQRKQKGPRTNKGKGKHKANQNRPYPQEYRIPKSEP</sequence>
<feature type="region of interest" description="Disordered" evidence="1">
    <location>
        <begin position="60"/>
        <end position="111"/>
    </location>
</feature>
<dbReference type="Proteomes" id="UP000765509">
    <property type="component" value="Unassembled WGS sequence"/>
</dbReference>
<evidence type="ECO:0000313" key="2">
    <source>
        <dbReference type="EMBL" id="MBW0494321.1"/>
    </source>
</evidence>
<evidence type="ECO:0000256" key="1">
    <source>
        <dbReference type="SAM" id="MobiDB-lite"/>
    </source>
</evidence>
<proteinExistence type="predicted"/>
<dbReference type="AlphaFoldDB" id="A0A9Q3H7M5"/>
<feature type="compositionally biased region" description="Basic residues" evidence="1">
    <location>
        <begin position="78"/>
        <end position="95"/>
    </location>
</feature>
<evidence type="ECO:0000313" key="3">
    <source>
        <dbReference type="Proteomes" id="UP000765509"/>
    </source>
</evidence>
<name>A0A9Q3H7M5_9BASI</name>
<feature type="compositionally biased region" description="Polar residues" evidence="1">
    <location>
        <begin position="65"/>
        <end position="77"/>
    </location>
</feature>
<comment type="caution">
    <text evidence="2">The sequence shown here is derived from an EMBL/GenBank/DDBJ whole genome shotgun (WGS) entry which is preliminary data.</text>
</comment>
<gene>
    <name evidence="2" type="ORF">O181_034036</name>
</gene>
<protein>
    <submittedName>
        <fullName evidence="2">Uncharacterized protein</fullName>
    </submittedName>
</protein>
<keyword evidence="3" id="KW-1185">Reference proteome</keyword>